<protein>
    <submittedName>
        <fullName evidence="2">Tail terminator protein</fullName>
    </submittedName>
</protein>
<name>A0AAX4G719_9CAUD</name>
<accession>A0AAX4G719</accession>
<feature type="domain" description="Phage neck terminator protein gp12-like" evidence="1">
    <location>
        <begin position="7"/>
        <end position="170"/>
    </location>
</feature>
<evidence type="ECO:0000259" key="1">
    <source>
        <dbReference type="Pfam" id="PF23961"/>
    </source>
</evidence>
<sequence>MSTNVYQDLEDALYNVIEGLFPTWNIVFPFQNHPEEQTPFLSIDVMKNDPSGREYQSTLVDIINPDDPQSTTLQDYISKVRFEFVGKYDNNTVLASMAQDLDMALRTPKGQELLLRNNLSALQVGAIDRLKARRETETYMYYQQTNFYAWTMRQRSTVDYIEYTDIHGIYHDAGREPDHIIHTYTKIDTPPTEDTP</sequence>
<proteinExistence type="predicted"/>
<dbReference type="InterPro" id="IPR057087">
    <property type="entry name" value="Gp12-like"/>
</dbReference>
<evidence type="ECO:0000313" key="3">
    <source>
        <dbReference type="Proteomes" id="UP001305174"/>
    </source>
</evidence>
<dbReference type="Pfam" id="PF23961">
    <property type="entry name" value="Phage_tail_terminator_9"/>
    <property type="match status" value="1"/>
</dbReference>
<dbReference type="Proteomes" id="UP001305174">
    <property type="component" value="Segment"/>
</dbReference>
<dbReference type="NCBIfam" id="NF047498">
    <property type="entry name" value="LIC_12616_fam"/>
    <property type="match status" value="1"/>
</dbReference>
<organism evidence="2 3">
    <name type="scientific">Pseudomonas phage vB_PseuGesM_254</name>
    <dbReference type="NCBI Taxonomy" id="3092638"/>
    <lineage>
        <taxon>Viruses</taxon>
        <taxon>Duplodnaviria</taxon>
        <taxon>Heunggongvirae</taxon>
        <taxon>Uroviricota</taxon>
        <taxon>Caudoviricetes</taxon>
        <taxon>Vandenendeviridae</taxon>
        <taxon>Chemalvirus</taxon>
        <taxon>Chemalvirus PseuGes254</taxon>
    </lineage>
</organism>
<reference evidence="3" key="1">
    <citation type="submission" date="2024-05" db="EMBL/GenBank/DDBJ databases">
        <authorList>
            <person name="Tikunov A.Y."/>
            <person name="Morozova V.V."/>
            <person name="Kozlova Y.N."/>
            <person name="Tikunova N.V."/>
            <person name="Babkin I.V."/>
        </authorList>
    </citation>
    <scope>NUCLEOTIDE SEQUENCE [LARGE SCALE GENOMIC DNA]</scope>
</reference>
<keyword evidence="3" id="KW-1185">Reference proteome</keyword>
<dbReference type="EMBL" id="OR575930">
    <property type="protein sequence ID" value="WOZ57480.1"/>
    <property type="molecule type" value="Genomic_DNA"/>
</dbReference>
<evidence type="ECO:0000313" key="2">
    <source>
        <dbReference type="EMBL" id="WOZ57480.1"/>
    </source>
</evidence>